<dbReference type="PROSITE" id="PS50943">
    <property type="entry name" value="HTH_CROC1"/>
    <property type="match status" value="1"/>
</dbReference>
<dbReference type="Proteomes" id="UP000818266">
    <property type="component" value="Unassembled WGS sequence"/>
</dbReference>
<accession>A0A9E5JRQ7</accession>
<dbReference type="SUPFAM" id="SSF47413">
    <property type="entry name" value="lambda repressor-like DNA-binding domains"/>
    <property type="match status" value="1"/>
</dbReference>
<dbReference type="AlphaFoldDB" id="A0A9E5JRQ7"/>
<sequence>MPERDEPRTPDFAELRFFLARMRRERRLTLEQLAERSGIGRRSLVQLESGESRGTLATWFAVAEGLDVEIGVLVSALYGPGRERRVK</sequence>
<evidence type="ECO:0000259" key="1">
    <source>
        <dbReference type="PROSITE" id="PS50943"/>
    </source>
</evidence>
<dbReference type="Pfam" id="PF01381">
    <property type="entry name" value="HTH_3"/>
    <property type="match status" value="1"/>
</dbReference>
<evidence type="ECO:0000313" key="2">
    <source>
        <dbReference type="EMBL" id="NHF63746.1"/>
    </source>
</evidence>
<name>A0A9E5JRQ7_9MICO</name>
<dbReference type="GO" id="GO:0003677">
    <property type="term" value="F:DNA binding"/>
    <property type="evidence" value="ECO:0007669"/>
    <property type="project" value="InterPro"/>
</dbReference>
<dbReference type="CDD" id="cd00093">
    <property type="entry name" value="HTH_XRE"/>
    <property type="match status" value="1"/>
</dbReference>
<reference evidence="2 3" key="1">
    <citation type="submission" date="2020-03" db="EMBL/GenBank/DDBJ databases">
        <title>Chryseoglobus sp. isolated from a deep-sea seamount.</title>
        <authorList>
            <person name="Zhang D.-C."/>
        </authorList>
    </citation>
    <scope>NUCLEOTIDE SEQUENCE [LARGE SCALE GENOMIC DNA]</scope>
    <source>
        <strain evidence="2 3">KN1116</strain>
    </source>
</reference>
<dbReference type="InterPro" id="IPR001387">
    <property type="entry name" value="Cro/C1-type_HTH"/>
</dbReference>
<proteinExistence type="predicted"/>
<organism evidence="2 3">
    <name type="scientific">Microcella pacifica</name>
    <dbReference type="NCBI Taxonomy" id="2591847"/>
    <lineage>
        <taxon>Bacteria</taxon>
        <taxon>Bacillati</taxon>
        <taxon>Actinomycetota</taxon>
        <taxon>Actinomycetes</taxon>
        <taxon>Micrococcales</taxon>
        <taxon>Microbacteriaceae</taxon>
        <taxon>Microcella</taxon>
    </lineage>
</organism>
<gene>
    <name evidence="2" type="ORF">FK219_010955</name>
</gene>
<keyword evidence="3" id="KW-1185">Reference proteome</keyword>
<comment type="caution">
    <text evidence="2">The sequence shown here is derived from an EMBL/GenBank/DDBJ whole genome shotgun (WGS) entry which is preliminary data.</text>
</comment>
<dbReference type="SMART" id="SM00530">
    <property type="entry name" value="HTH_XRE"/>
    <property type="match status" value="1"/>
</dbReference>
<dbReference type="InterPro" id="IPR010982">
    <property type="entry name" value="Lambda_DNA-bd_dom_sf"/>
</dbReference>
<feature type="domain" description="HTH cro/C1-type" evidence="1">
    <location>
        <begin position="19"/>
        <end position="73"/>
    </location>
</feature>
<dbReference type="RefSeq" id="WP_165638124.1">
    <property type="nucleotide sequence ID" value="NZ_VIKT02000020.1"/>
</dbReference>
<dbReference type="Gene3D" id="1.10.260.40">
    <property type="entry name" value="lambda repressor-like DNA-binding domains"/>
    <property type="match status" value="1"/>
</dbReference>
<dbReference type="EMBL" id="VIKT02000020">
    <property type="protein sequence ID" value="NHF63746.1"/>
    <property type="molecule type" value="Genomic_DNA"/>
</dbReference>
<protein>
    <submittedName>
        <fullName evidence="2">Helix-turn-helix transcriptional regulator</fullName>
    </submittedName>
</protein>
<evidence type="ECO:0000313" key="3">
    <source>
        <dbReference type="Proteomes" id="UP000818266"/>
    </source>
</evidence>